<dbReference type="PANTHER" id="PTHR35037:SF3">
    <property type="entry name" value="C-TERMINAL REGION OF AIDA-LIKE PROTEIN"/>
    <property type="match status" value="1"/>
</dbReference>
<proteinExistence type="predicted"/>
<evidence type="ECO:0000256" key="3">
    <source>
        <dbReference type="SAM" id="SignalP"/>
    </source>
</evidence>
<feature type="chain" id="PRO_5046274037" evidence="3">
    <location>
        <begin position="17"/>
        <end position="1384"/>
    </location>
</feature>
<feature type="region of interest" description="Disordered" evidence="2">
    <location>
        <begin position="137"/>
        <end position="156"/>
    </location>
</feature>
<dbReference type="Gene3D" id="2.160.20.20">
    <property type="match status" value="2"/>
</dbReference>
<feature type="signal peptide" evidence="3">
    <location>
        <begin position="1"/>
        <end position="16"/>
    </location>
</feature>
<dbReference type="SUPFAM" id="SSF103515">
    <property type="entry name" value="Autotransporter"/>
    <property type="match status" value="1"/>
</dbReference>
<dbReference type="Pfam" id="PF12951">
    <property type="entry name" value="PATR"/>
    <property type="match status" value="8"/>
</dbReference>
<dbReference type="Gene3D" id="2.40.128.130">
    <property type="entry name" value="Autotransporter beta-domain"/>
    <property type="match status" value="1"/>
</dbReference>
<name>A0ABU1K283_9PROT</name>
<keyword evidence="6" id="KW-1185">Reference proteome</keyword>
<feature type="domain" description="Autotransporter" evidence="4">
    <location>
        <begin position="1100"/>
        <end position="1384"/>
    </location>
</feature>
<dbReference type="SUPFAM" id="SSF51126">
    <property type="entry name" value="Pectin lyase-like"/>
    <property type="match status" value="3"/>
</dbReference>
<accession>A0ABU1K283</accession>
<dbReference type="EMBL" id="JAVDPW010000015">
    <property type="protein sequence ID" value="MDR6293940.1"/>
    <property type="molecule type" value="Genomic_DNA"/>
</dbReference>
<dbReference type="InterPro" id="IPR011050">
    <property type="entry name" value="Pectin_lyase_fold/virulence"/>
</dbReference>
<evidence type="ECO:0000256" key="1">
    <source>
        <dbReference type="ARBA" id="ARBA00022729"/>
    </source>
</evidence>
<dbReference type="InterPro" id="IPR005546">
    <property type="entry name" value="Autotransporte_beta"/>
</dbReference>
<gene>
    <name evidence="5" type="ORF">E9232_006494</name>
</gene>
<feature type="compositionally biased region" description="Gly residues" evidence="2">
    <location>
        <begin position="140"/>
        <end position="156"/>
    </location>
</feature>
<keyword evidence="1 3" id="KW-0732">Signal</keyword>
<reference evidence="5 6" key="1">
    <citation type="submission" date="2023-07" db="EMBL/GenBank/DDBJ databases">
        <title>Sorghum-associated microbial communities from plants grown in Nebraska, USA.</title>
        <authorList>
            <person name="Schachtman D."/>
        </authorList>
    </citation>
    <scope>NUCLEOTIDE SEQUENCE [LARGE SCALE GENOMIC DNA]</scope>
    <source>
        <strain evidence="5 6">584</strain>
    </source>
</reference>
<protein>
    <submittedName>
        <fullName evidence="5">Autotransporter-associated beta strand protein</fullName>
    </submittedName>
</protein>
<dbReference type="InterPro" id="IPR036709">
    <property type="entry name" value="Autotransporte_beta_dom_sf"/>
</dbReference>
<dbReference type="PROSITE" id="PS51208">
    <property type="entry name" value="AUTOTRANSPORTER"/>
    <property type="match status" value="1"/>
</dbReference>
<dbReference type="NCBIfam" id="TIGR02601">
    <property type="entry name" value="autotrns_rpt"/>
    <property type="match status" value="5"/>
</dbReference>
<evidence type="ECO:0000256" key="2">
    <source>
        <dbReference type="SAM" id="MobiDB-lite"/>
    </source>
</evidence>
<evidence type="ECO:0000313" key="6">
    <source>
        <dbReference type="Proteomes" id="UP001262410"/>
    </source>
</evidence>
<dbReference type="SMART" id="SM00869">
    <property type="entry name" value="Autotransporter"/>
    <property type="match status" value="1"/>
</dbReference>
<evidence type="ECO:0000313" key="5">
    <source>
        <dbReference type="EMBL" id="MDR6293940.1"/>
    </source>
</evidence>
<dbReference type="RefSeq" id="WP_309801335.1">
    <property type="nucleotide sequence ID" value="NZ_JAVDPW010000015.1"/>
</dbReference>
<dbReference type="InterPro" id="IPR051551">
    <property type="entry name" value="Autotransporter_adhesion"/>
</dbReference>
<dbReference type="PANTHER" id="PTHR35037">
    <property type="entry name" value="C-TERMINAL REGION OF AIDA-LIKE PROTEIN"/>
    <property type="match status" value="1"/>
</dbReference>
<comment type="caution">
    <text evidence="5">The sequence shown here is derived from an EMBL/GenBank/DDBJ whole genome shotgun (WGS) entry which is preliminary data.</text>
</comment>
<dbReference type="Pfam" id="PF03797">
    <property type="entry name" value="Autotransporter"/>
    <property type="match status" value="1"/>
</dbReference>
<sequence length="1384" mass="133041">MPVVLLAMGVSWPALAANFNVANDGQLRNAISSAGNGDTITFTGNITLGGNLPTVTKNVTVNGGLFTLSGDNKYRGLFVQSGTVAINDLAIKDAVAQGGRGGDGDGGGAGGGGGGFGGALFVATGAQVAVSNVSVQNGSARGGNGGNSVSGSGGTSGGGGGYGVTGADGGYGSFSAAGGGGTPTGGDGHSYANGDNGGFGGGGGGGSTGYFGGSGGFGGGGGGGSGATTMPGGFLGGGGGAGLAGLGGGGGGGGGFGGAIFVQQGGTLSLAGPLNVSGNTVAGGSGGSGAHGGLSGAGAGSGLFLGGNGTLNLTPGAGLSQVISDAIVDQTGAGGTGANAGSWSLVKDGAGTTILTGDNAYSGGITVKAGVLQGSTAGLKGNILNNAGVVFDQAGAGTYAGNLSGTGALTVRGSGAVTFSGTNTYSGGTTVSNGGTLLFGSDANLGAAGNGISLNNGTIGVGAGAGGQTFSRPVTITSTGGMFVGDDVTSPVTWSGTISGTGRLGKAGLGTLILSGANTYAGGTVVGGGTLSFTSDANLGAAGTQITLQGGSIGTTKDAVAGLSMVRPIALVGSGGITLGINPLTWSGNITGDGRFIKSGLGVLTLSGLTNTYTGGTMVAQGTLQIASDDKLGKAGTNITLIQGGNLWASGTFTTPRDITLQNGGGGFQVDAGQTLTLGGDLVVAPGSFLTKVGAGTLVLAGTSSAMGTIFQNGGTLQGNTSTVRGDIAFDTNAQNTIARSVTFDQAADGTFTNKITGIGSLTKTGAGTLILTGDNTYSAGTTVSAGALQGTSKSLQGAITNNAAVIFDQDFAGTYAGAMTGSGTLAKNGTGKLSFTGTSSVGGGTAINAGALAVNGHLTSNVTVNKGGTLNGSGNITGSITNNGGTISPGNSIGHLTVDGDFTFNSGTFEVEVDPQGDSDRVSVVGAGHAVRIHAGTLLVVPQAGTYTPNTKYTIITTEAGGSVWVGDLAGSVGFLVPEASLDPDLHSIYLTLALPPDAFRSAGRTANQQAVGGALDDIAAGGDVGGLVTTMANLQPSQGAAALQALSGEPYADFGTVNLQASQLFMNAVGRQMAAKRGGGLGAPASVGLAGACGAACDADDHVSAWLGGIGTTGSVGGDGNAADLSYTLGGTAFGVDYRLDPRVLLGIAGGYVGGTQWVDGFRGDGHTDALSVALYGSFTEGPFYTDVLAGYANASNDMRRKVSLPGVETGSASGDTSANQFLGQIETGYRIGLGLPADTSVTPFGRLQIGSVHQDGFSESGGGAFDLDVASQTTTSVRTTFGADLAAGFDLGGGLPLGLGLRLGWMHEFADTDRPITAAFDDAPGSRFTVSGASVARDSAVIGFSAATSIADNTTLAVSYDGEVAGGTDNHQLRAVFRRTW</sequence>
<evidence type="ECO:0000259" key="4">
    <source>
        <dbReference type="PROSITE" id="PS51208"/>
    </source>
</evidence>
<organism evidence="5 6">
    <name type="scientific">Inquilinus ginsengisoli</name>
    <dbReference type="NCBI Taxonomy" id="363840"/>
    <lineage>
        <taxon>Bacteria</taxon>
        <taxon>Pseudomonadati</taxon>
        <taxon>Pseudomonadota</taxon>
        <taxon>Alphaproteobacteria</taxon>
        <taxon>Rhodospirillales</taxon>
        <taxon>Rhodospirillaceae</taxon>
        <taxon>Inquilinus</taxon>
    </lineage>
</organism>
<dbReference type="InterPro" id="IPR013425">
    <property type="entry name" value="Autotrns_rpt"/>
</dbReference>
<dbReference type="InterPro" id="IPR012332">
    <property type="entry name" value="Autotransporter_pectin_lyase_C"/>
</dbReference>
<dbReference type="Proteomes" id="UP001262410">
    <property type="component" value="Unassembled WGS sequence"/>
</dbReference>